<reference evidence="2 3" key="2">
    <citation type="submission" date="2016-06" db="EMBL/GenBank/DDBJ databases">
        <title>Pedobacter psychrophilus sp. nov., isolated from Antarctic fragmentary rock.</title>
        <authorList>
            <person name="Svec P."/>
        </authorList>
    </citation>
    <scope>NUCLEOTIDE SEQUENCE [LARGE SCALE GENOMIC DNA]</scope>
    <source>
        <strain evidence="2 3">CCM 8644</strain>
    </source>
</reference>
<organism evidence="2 3">
    <name type="scientific">Pedobacter psychrophilus</name>
    <dbReference type="NCBI Taxonomy" id="1826909"/>
    <lineage>
        <taxon>Bacteria</taxon>
        <taxon>Pseudomonadati</taxon>
        <taxon>Bacteroidota</taxon>
        <taxon>Sphingobacteriia</taxon>
        <taxon>Sphingobacteriales</taxon>
        <taxon>Sphingobacteriaceae</taxon>
        <taxon>Pedobacter</taxon>
    </lineage>
</organism>
<evidence type="ECO:0000313" key="2">
    <source>
        <dbReference type="EMBL" id="OAQ39639.1"/>
    </source>
</evidence>
<protein>
    <recommendedName>
        <fullName evidence="4">Outer membrane protein beta-barrel domain-containing protein</fullName>
    </recommendedName>
</protein>
<feature type="chain" id="PRO_5008100471" description="Outer membrane protein beta-barrel domain-containing protein" evidence="1">
    <location>
        <begin position="20"/>
        <end position="266"/>
    </location>
</feature>
<dbReference type="Gene3D" id="2.40.160.60">
    <property type="entry name" value="Outer membrane protein transport protein (OMPP1/FadL/TodX)"/>
    <property type="match status" value="1"/>
</dbReference>
<accession>A0A179DGK7</accession>
<dbReference type="STRING" id="1826909.A5893_08600"/>
<dbReference type="SUPFAM" id="SSF56935">
    <property type="entry name" value="Porins"/>
    <property type="match status" value="1"/>
</dbReference>
<dbReference type="EMBL" id="LWHJ01000027">
    <property type="protein sequence ID" value="OAQ39639.1"/>
    <property type="molecule type" value="Genomic_DNA"/>
</dbReference>
<dbReference type="AlphaFoldDB" id="A0A179DGK7"/>
<proteinExistence type="predicted"/>
<name>A0A179DGK7_9SPHI</name>
<dbReference type="RefSeq" id="WP_068822256.1">
    <property type="nucleotide sequence ID" value="NZ_LWHJ01000027.1"/>
</dbReference>
<evidence type="ECO:0008006" key="4">
    <source>
        <dbReference type="Google" id="ProtNLM"/>
    </source>
</evidence>
<reference evidence="2 3" key="1">
    <citation type="submission" date="2016-04" db="EMBL/GenBank/DDBJ databases">
        <authorList>
            <person name="Evans L.H."/>
            <person name="Alamgir A."/>
            <person name="Owens N."/>
            <person name="Weber N.D."/>
            <person name="Virtaneva K."/>
            <person name="Barbian K."/>
            <person name="Babar A."/>
            <person name="Rosenke K."/>
        </authorList>
    </citation>
    <scope>NUCLEOTIDE SEQUENCE [LARGE SCALE GENOMIC DNA]</scope>
    <source>
        <strain evidence="2 3">CCM 8644</strain>
    </source>
</reference>
<keyword evidence="1" id="KW-0732">Signal</keyword>
<feature type="signal peptide" evidence="1">
    <location>
        <begin position="1"/>
        <end position="19"/>
    </location>
</feature>
<evidence type="ECO:0000313" key="3">
    <source>
        <dbReference type="Proteomes" id="UP000078459"/>
    </source>
</evidence>
<keyword evidence="3" id="KW-1185">Reference proteome</keyword>
<evidence type="ECO:0000256" key="1">
    <source>
        <dbReference type="SAM" id="SignalP"/>
    </source>
</evidence>
<comment type="caution">
    <text evidence="2">The sequence shown here is derived from an EMBL/GenBank/DDBJ whole genome shotgun (WGS) entry which is preliminary data.</text>
</comment>
<gene>
    <name evidence="2" type="ORF">A5893_08600</name>
</gene>
<dbReference type="Proteomes" id="UP000078459">
    <property type="component" value="Unassembled WGS sequence"/>
</dbReference>
<dbReference type="OrthoDB" id="748007at2"/>
<sequence>MRKLYLLIWILLFTSFLKAQDNNGPRITALGNAGVALQDVWSVKNNQAGIAGLLKPIVAAGYENRFGVKELSTQAAVFSIPIKDYAIGAAFNSYGVSDYREIKTGLTLAKSFGPKLFLAVGLNYHQLKISNYGNSNAFSIDVGLQYNAFPKLWLGSHISNPNQARYGENTDQIIPTHIQFGANYIFSEQLLITTELEKILDAQADFKAGIEYKLIKFVALRGGISVNPFKQFAGFGLNYQRVNIDFAVASHPVLGYSPQVALGYEF</sequence>